<accession>A0A450V159</accession>
<feature type="signal peptide" evidence="3">
    <location>
        <begin position="1"/>
        <end position="24"/>
    </location>
</feature>
<evidence type="ECO:0000256" key="1">
    <source>
        <dbReference type="ARBA" id="ARBA00038420"/>
    </source>
</evidence>
<dbReference type="InterPro" id="IPR050570">
    <property type="entry name" value="Cell_wall_metabolism_enzyme"/>
</dbReference>
<dbReference type="EMBL" id="CAADFI010000022">
    <property type="protein sequence ID" value="VFJ91836.1"/>
    <property type="molecule type" value="Genomic_DNA"/>
</dbReference>
<feature type="compositionally biased region" description="Low complexity" evidence="2">
    <location>
        <begin position="128"/>
        <end position="137"/>
    </location>
</feature>
<dbReference type="Gene3D" id="3.10.350.10">
    <property type="entry name" value="LysM domain"/>
    <property type="match status" value="1"/>
</dbReference>
<dbReference type="EMBL" id="CAADFG010000024">
    <property type="protein sequence ID" value="VFJ90786.1"/>
    <property type="molecule type" value="Genomic_DNA"/>
</dbReference>
<feature type="compositionally biased region" description="Basic and acidic residues" evidence="2">
    <location>
        <begin position="154"/>
        <end position="171"/>
    </location>
</feature>
<dbReference type="Gene3D" id="2.70.70.10">
    <property type="entry name" value="Glucose Permease (Domain IIA)"/>
    <property type="match status" value="1"/>
</dbReference>
<dbReference type="InterPro" id="IPR018392">
    <property type="entry name" value="LysM"/>
</dbReference>
<dbReference type="EMBL" id="CAADFJ010000022">
    <property type="protein sequence ID" value="VFJ98509.1"/>
    <property type="molecule type" value="Genomic_DNA"/>
</dbReference>
<protein>
    <submittedName>
        <fullName evidence="7">Lipoprotein NlpD</fullName>
    </submittedName>
</protein>
<evidence type="ECO:0000313" key="6">
    <source>
        <dbReference type="EMBL" id="VFJ91836.1"/>
    </source>
</evidence>
<feature type="chain" id="PRO_5033432568" evidence="3">
    <location>
        <begin position="25"/>
        <end position="298"/>
    </location>
</feature>
<dbReference type="InterPro" id="IPR036779">
    <property type="entry name" value="LysM_dom_sf"/>
</dbReference>
<dbReference type="GO" id="GO:0009279">
    <property type="term" value="C:cell outer membrane"/>
    <property type="evidence" value="ECO:0007669"/>
    <property type="project" value="TreeGrafter"/>
</dbReference>
<dbReference type="SUPFAM" id="SSF51261">
    <property type="entry name" value="Duplicated hybrid motif"/>
    <property type="match status" value="1"/>
</dbReference>
<dbReference type="Pfam" id="PF01551">
    <property type="entry name" value="Peptidase_M23"/>
    <property type="match status" value="1"/>
</dbReference>
<name>A0A450V159_9GAMM</name>
<evidence type="ECO:0000256" key="3">
    <source>
        <dbReference type="SAM" id="SignalP"/>
    </source>
</evidence>
<evidence type="ECO:0000313" key="7">
    <source>
        <dbReference type="EMBL" id="VFJ98509.1"/>
    </source>
</evidence>
<feature type="domain" description="LysM" evidence="4">
    <location>
        <begin position="35"/>
        <end position="79"/>
    </location>
</feature>
<dbReference type="CDD" id="cd00118">
    <property type="entry name" value="LysM"/>
    <property type="match status" value="1"/>
</dbReference>
<comment type="similarity">
    <text evidence="1">Belongs to the E.coli NlpD/Haemophilus LppB family.</text>
</comment>
<feature type="region of interest" description="Disordered" evidence="2">
    <location>
        <begin position="120"/>
        <end position="187"/>
    </location>
</feature>
<dbReference type="InterPro" id="IPR011055">
    <property type="entry name" value="Dup_hybrid_motif"/>
</dbReference>
<dbReference type="PROSITE" id="PS51782">
    <property type="entry name" value="LYSM"/>
    <property type="match status" value="1"/>
</dbReference>
<gene>
    <name evidence="5" type="ORF">BECKH772A_GA0070896_100241</name>
    <name evidence="6" type="ORF">BECKH772B_GA0070898_100221</name>
    <name evidence="7" type="ORF">BECKH772C_GA0070978_100221</name>
</gene>
<sequence length="298" mass="32502">MRNKIIAVLLSALGLSACVSTAVAPLGRDPSLTGNQHVVRKGETVYAIAMRYGLDYRQLVEWNDIEERFLIYPGQKLRLSATASNLGTDDAPSSPGRLEIQKMPDQAAKTPQRIVILQKPSPAPEASPSPKTSSSGAPKPPKTPPTSKPAARSGKRDATEKKKAASPPKEKSARKRRGTGKWRWPSDGKLIRNFAQSGRRGWDISDRFGAPVYATATGRVVYTGSGLRGYGKLIIIKHNAQYLSAYGSNDRMLVKEGDKVKAGQKIAEMGKDNTNQAMLHFEIRKAGKPVDPLRYLGR</sequence>
<keyword evidence="7" id="KW-0449">Lipoprotein</keyword>
<feature type="compositionally biased region" description="Pro residues" evidence="2">
    <location>
        <begin position="138"/>
        <end position="147"/>
    </location>
</feature>
<dbReference type="PROSITE" id="PS51257">
    <property type="entry name" value="PROKAR_LIPOPROTEIN"/>
    <property type="match status" value="1"/>
</dbReference>
<dbReference type="Pfam" id="PF01476">
    <property type="entry name" value="LysM"/>
    <property type="match status" value="1"/>
</dbReference>
<evidence type="ECO:0000256" key="2">
    <source>
        <dbReference type="SAM" id="MobiDB-lite"/>
    </source>
</evidence>
<dbReference type="SMART" id="SM00257">
    <property type="entry name" value="LysM"/>
    <property type="match status" value="1"/>
</dbReference>
<dbReference type="PANTHER" id="PTHR21666:SF263">
    <property type="entry name" value="MUREIN HYDROLASE ACTIVATOR NLPD"/>
    <property type="match status" value="1"/>
</dbReference>
<evidence type="ECO:0000259" key="4">
    <source>
        <dbReference type="PROSITE" id="PS51782"/>
    </source>
</evidence>
<dbReference type="AlphaFoldDB" id="A0A450V159"/>
<organism evidence="7">
    <name type="scientific">Candidatus Kentrum eta</name>
    <dbReference type="NCBI Taxonomy" id="2126337"/>
    <lineage>
        <taxon>Bacteria</taxon>
        <taxon>Pseudomonadati</taxon>
        <taxon>Pseudomonadota</taxon>
        <taxon>Gammaproteobacteria</taxon>
        <taxon>Candidatus Kentrum</taxon>
    </lineage>
</organism>
<proteinExistence type="inferred from homology"/>
<reference evidence="7" key="1">
    <citation type="submission" date="2019-02" db="EMBL/GenBank/DDBJ databases">
        <authorList>
            <person name="Gruber-Vodicka R. H."/>
            <person name="Seah K. B. B."/>
        </authorList>
    </citation>
    <scope>NUCLEOTIDE SEQUENCE</scope>
    <source>
        <strain evidence="7">BECK_SA2B12</strain>
        <strain evidence="5">BECK_SA2B15</strain>
        <strain evidence="6">BECK_SA2B20</strain>
    </source>
</reference>
<dbReference type="CDD" id="cd12797">
    <property type="entry name" value="M23_peptidase"/>
    <property type="match status" value="1"/>
</dbReference>
<dbReference type="PANTHER" id="PTHR21666">
    <property type="entry name" value="PEPTIDASE-RELATED"/>
    <property type="match status" value="1"/>
</dbReference>
<dbReference type="GO" id="GO:0032153">
    <property type="term" value="C:cell division site"/>
    <property type="evidence" value="ECO:0007669"/>
    <property type="project" value="TreeGrafter"/>
</dbReference>
<dbReference type="GO" id="GO:0004222">
    <property type="term" value="F:metalloendopeptidase activity"/>
    <property type="evidence" value="ECO:0007669"/>
    <property type="project" value="TreeGrafter"/>
</dbReference>
<evidence type="ECO:0000313" key="5">
    <source>
        <dbReference type="EMBL" id="VFJ90786.1"/>
    </source>
</evidence>
<dbReference type="InterPro" id="IPR016047">
    <property type="entry name" value="M23ase_b-sheet_dom"/>
</dbReference>
<keyword evidence="3" id="KW-0732">Signal</keyword>